<proteinExistence type="predicted"/>
<dbReference type="AlphaFoldDB" id="A0A4R2AY01"/>
<comment type="caution">
    <text evidence="2">The sequence shown here is derived from an EMBL/GenBank/DDBJ whole genome shotgun (WGS) entry which is preliminary data.</text>
</comment>
<accession>A0A4R2AY01</accession>
<gene>
    <name evidence="2" type="ORF">EV146_11824</name>
</gene>
<dbReference type="Pfam" id="PF05598">
    <property type="entry name" value="DUF772"/>
    <property type="match status" value="1"/>
</dbReference>
<feature type="domain" description="Transposase InsH N-terminal" evidence="1">
    <location>
        <begin position="20"/>
        <end position="111"/>
    </location>
</feature>
<name>A0A4R2AY01_9BACI</name>
<keyword evidence="3" id="KW-1185">Reference proteome</keyword>
<evidence type="ECO:0000313" key="2">
    <source>
        <dbReference type="EMBL" id="TCN18937.1"/>
    </source>
</evidence>
<organism evidence="2 3">
    <name type="scientific">Mesobacillus foraminis</name>
    <dbReference type="NCBI Taxonomy" id="279826"/>
    <lineage>
        <taxon>Bacteria</taxon>
        <taxon>Bacillati</taxon>
        <taxon>Bacillota</taxon>
        <taxon>Bacilli</taxon>
        <taxon>Bacillales</taxon>
        <taxon>Bacillaceae</taxon>
        <taxon>Mesobacillus</taxon>
    </lineage>
</organism>
<sequence>MISNQDTFILSPLMPIYDLVVPKDNFLRKINELVDFAFLLEEEKSKYCLDNGRNAVPPFRMFKYLLLKNIFDLSDVDVVERSKYDMSFKYFLDMAPENPVIDPSSLTKFRKLRLPDEGLLDLLIGKSVEIALEKGIIKSKTIIVDATHTKARYNQKSPKEFLEEKSKNVRKAVYQVDESIKEKFPEKPTYGKIEDELDYCNQIISIVEEEPKISEIYAVKEKLNVLKEVTEDYKENLSYSNDPDARTGHKSEDSSFFGFKTHLAMSYERIITAAVVTTGEKSDGNFCRNWFIRVKRQEWKLTR</sequence>
<evidence type="ECO:0000313" key="3">
    <source>
        <dbReference type="Proteomes" id="UP000295689"/>
    </source>
</evidence>
<protein>
    <submittedName>
        <fullName evidence="2">Transposase-like protein DUF772</fullName>
    </submittedName>
</protein>
<dbReference type="Proteomes" id="UP000295689">
    <property type="component" value="Unassembled WGS sequence"/>
</dbReference>
<dbReference type="PANTHER" id="PTHR35604:SF2">
    <property type="entry name" value="TRANSPOSASE INSH FOR INSERTION SEQUENCE ELEMENT IS5A-RELATED"/>
    <property type="match status" value="1"/>
</dbReference>
<dbReference type="InterPro" id="IPR008490">
    <property type="entry name" value="Transposase_InsH_N"/>
</dbReference>
<evidence type="ECO:0000259" key="1">
    <source>
        <dbReference type="Pfam" id="PF05598"/>
    </source>
</evidence>
<reference evidence="2 3" key="1">
    <citation type="journal article" date="2015" name="Stand. Genomic Sci.">
        <title>Genomic Encyclopedia of Bacterial and Archaeal Type Strains, Phase III: the genomes of soil and plant-associated and newly described type strains.</title>
        <authorList>
            <person name="Whitman W.B."/>
            <person name="Woyke T."/>
            <person name="Klenk H.P."/>
            <person name="Zhou Y."/>
            <person name="Lilburn T.G."/>
            <person name="Beck B.J."/>
            <person name="De Vos P."/>
            <person name="Vandamme P."/>
            <person name="Eisen J.A."/>
            <person name="Garrity G."/>
            <person name="Hugenholtz P."/>
            <person name="Kyrpides N.C."/>
        </authorList>
    </citation>
    <scope>NUCLEOTIDE SEQUENCE [LARGE SCALE GENOMIC DNA]</scope>
    <source>
        <strain evidence="2 3">CV53</strain>
    </source>
</reference>
<dbReference type="EMBL" id="SLVV01000018">
    <property type="protein sequence ID" value="TCN18937.1"/>
    <property type="molecule type" value="Genomic_DNA"/>
</dbReference>
<dbReference type="PANTHER" id="PTHR35604">
    <property type="entry name" value="TRANSPOSASE INSH FOR INSERTION SEQUENCE ELEMENT IS5A-RELATED"/>
    <property type="match status" value="1"/>
</dbReference>